<protein>
    <recommendedName>
        <fullName evidence="6">Mid2 domain-containing protein</fullName>
    </recommendedName>
</protein>
<dbReference type="Gene3D" id="2.60.120.260">
    <property type="entry name" value="Galactose-binding domain-like"/>
    <property type="match status" value="1"/>
</dbReference>
<feature type="compositionally biased region" description="Low complexity" evidence="1">
    <location>
        <begin position="167"/>
        <end position="194"/>
    </location>
</feature>
<feature type="chain" id="PRO_5047089211" description="Mid2 domain-containing protein" evidence="3">
    <location>
        <begin position="29"/>
        <end position="304"/>
    </location>
</feature>
<name>A0ABR1JCM7_9AGAR</name>
<reference evidence="4 5" key="1">
    <citation type="submission" date="2024-01" db="EMBL/GenBank/DDBJ databases">
        <title>A draft genome for the cacao thread blight pathogen Marasmiellus scandens.</title>
        <authorList>
            <person name="Baruah I.K."/>
            <person name="Leung J."/>
            <person name="Bukari Y."/>
            <person name="Amoako-Attah I."/>
            <person name="Meinhardt L.W."/>
            <person name="Bailey B.A."/>
            <person name="Cohen S.P."/>
        </authorList>
    </citation>
    <scope>NUCLEOTIDE SEQUENCE [LARGE SCALE GENOMIC DNA]</scope>
    <source>
        <strain evidence="4 5">GH-19</strain>
    </source>
</reference>
<keyword evidence="2" id="KW-0472">Membrane</keyword>
<keyword evidence="2" id="KW-1133">Transmembrane helix</keyword>
<gene>
    <name evidence="4" type="ORF">VKT23_011143</name>
</gene>
<evidence type="ECO:0000256" key="1">
    <source>
        <dbReference type="SAM" id="MobiDB-lite"/>
    </source>
</evidence>
<dbReference type="Proteomes" id="UP001498398">
    <property type="component" value="Unassembled WGS sequence"/>
</dbReference>
<sequence>MLSLSFSRFVYLLLATLSLLSLLKYVQAKHNVTIDNKNSAISYSGDWEFQDDYDNGASDHWTNDDDAEAEFKFTGVAVYYQVHLYPNQYPARALLSVDDKTPKGVVLYDPQSDDYGRKLSTVFSVEGLQNNEHTLRVKPWPNDDEDNFYITLDTIVFTVLDDEDTHTSSSSSSSTSSSATSTSSTSATSTPSAESDNDSRRIKAATVMKYTGIAIGGLVALGFIATIGPLLYRRHLANKTAHKFTPLPGGFASASNQQMRTYNYSSVSNADAEAQNPFIAPSETAYNGAPAYSHHPQGATRYGS</sequence>
<keyword evidence="5" id="KW-1185">Reference proteome</keyword>
<feature type="region of interest" description="Disordered" evidence="1">
    <location>
        <begin position="166"/>
        <end position="199"/>
    </location>
</feature>
<evidence type="ECO:0000313" key="4">
    <source>
        <dbReference type="EMBL" id="KAK7455271.1"/>
    </source>
</evidence>
<keyword evidence="2" id="KW-0812">Transmembrane</keyword>
<organism evidence="4 5">
    <name type="scientific">Marasmiellus scandens</name>
    <dbReference type="NCBI Taxonomy" id="2682957"/>
    <lineage>
        <taxon>Eukaryota</taxon>
        <taxon>Fungi</taxon>
        <taxon>Dikarya</taxon>
        <taxon>Basidiomycota</taxon>
        <taxon>Agaricomycotina</taxon>
        <taxon>Agaricomycetes</taxon>
        <taxon>Agaricomycetidae</taxon>
        <taxon>Agaricales</taxon>
        <taxon>Marasmiineae</taxon>
        <taxon>Omphalotaceae</taxon>
        <taxon>Marasmiellus</taxon>
    </lineage>
</organism>
<evidence type="ECO:0000256" key="2">
    <source>
        <dbReference type="SAM" id="Phobius"/>
    </source>
</evidence>
<dbReference type="EMBL" id="JBANRG010000023">
    <property type="protein sequence ID" value="KAK7455271.1"/>
    <property type="molecule type" value="Genomic_DNA"/>
</dbReference>
<comment type="caution">
    <text evidence="4">The sequence shown here is derived from an EMBL/GenBank/DDBJ whole genome shotgun (WGS) entry which is preliminary data.</text>
</comment>
<evidence type="ECO:0000313" key="5">
    <source>
        <dbReference type="Proteomes" id="UP001498398"/>
    </source>
</evidence>
<evidence type="ECO:0000256" key="3">
    <source>
        <dbReference type="SAM" id="SignalP"/>
    </source>
</evidence>
<accession>A0ABR1JCM7</accession>
<feature type="signal peptide" evidence="3">
    <location>
        <begin position="1"/>
        <end position="28"/>
    </location>
</feature>
<proteinExistence type="predicted"/>
<feature type="transmembrane region" description="Helical" evidence="2">
    <location>
        <begin position="210"/>
        <end position="232"/>
    </location>
</feature>
<keyword evidence="3" id="KW-0732">Signal</keyword>
<evidence type="ECO:0008006" key="6">
    <source>
        <dbReference type="Google" id="ProtNLM"/>
    </source>
</evidence>